<name>A0A1R2ASB3_9CILI</name>
<dbReference type="EMBL" id="MPUH01001503">
    <property type="protein sequence ID" value="OMJ67409.1"/>
    <property type="molecule type" value="Genomic_DNA"/>
</dbReference>
<reference evidence="1 2" key="1">
    <citation type="submission" date="2016-11" db="EMBL/GenBank/DDBJ databases">
        <title>The macronuclear genome of Stentor coeruleus: a giant cell with tiny introns.</title>
        <authorList>
            <person name="Slabodnick M."/>
            <person name="Ruby J.G."/>
            <person name="Reiff S.B."/>
            <person name="Swart E.C."/>
            <person name="Gosai S."/>
            <person name="Prabakaran S."/>
            <person name="Witkowska E."/>
            <person name="Larue G.E."/>
            <person name="Fisher S."/>
            <person name="Freeman R.M."/>
            <person name="Gunawardena J."/>
            <person name="Chu W."/>
            <person name="Stover N.A."/>
            <person name="Gregory B.D."/>
            <person name="Nowacki M."/>
            <person name="Derisi J."/>
            <person name="Roy S.W."/>
            <person name="Marshall W.F."/>
            <person name="Sood P."/>
        </authorList>
    </citation>
    <scope>NUCLEOTIDE SEQUENCE [LARGE SCALE GENOMIC DNA]</scope>
    <source>
        <strain evidence="1">WM001</strain>
    </source>
</reference>
<dbReference type="Proteomes" id="UP000187209">
    <property type="component" value="Unassembled WGS sequence"/>
</dbReference>
<organism evidence="1 2">
    <name type="scientific">Stentor coeruleus</name>
    <dbReference type="NCBI Taxonomy" id="5963"/>
    <lineage>
        <taxon>Eukaryota</taxon>
        <taxon>Sar</taxon>
        <taxon>Alveolata</taxon>
        <taxon>Ciliophora</taxon>
        <taxon>Postciliodesmatophora</taxon>
        <taxon>Heterotrichea</taxon>
        <taxon>Heterotrichida</taxon>
        <taxon>Stentoridae</taxon>
        <taxon>Stentor</taxon>
    </lineage>
</organism>
<dbReference type="AlphaFoldDB" id="A0A1R2ASB3"/>
<proteinExistence type="predicted"/>
<sequence length="110" mass="12525">MAENYAAALKGVLSGLQSSCRSDNKENTKKCRRAMEERMIMNEVALSLDKPSQKWRGGELAKMKDCYRECQLNARQQVRECNTLCLNGMIQGLWGRINLAEYDQIASKYA</sequence>
<keyword evidence="2" id="KW-1185">Reference proteome</keyword>
<protein>
    <submittedName>
        <fullName evidence="1">Uncharacterized protein</fullName>
    </submittedName>
</protein>
<evidence type="ECO:0000313" key="1">
    <source>
        <dbReference type="EMBL" id="OMJ67409.1"/>
    </source>
</evidence>
<accession>A0A1R2ASB3</accession>
<gene>
    <name evidence="1" type="ORF">SteCoe_35432</name>
</gene>
<evidence type="ECO:0000313" key="2">
    <source>
        <dbReference type="Proteomes" id="UP000187209"/>
    </source>
</evidence>
<comment type="caution">
    <text evidence="1">The sequence shown here is derived from an EMBL/GenBank/DDBJ whole genome shotgun (WGS) entry which is preliminary data.</text>
</comment>